<dbReference type="EMBL" id="ML732774">
    <property type="protein sequence ID" value="KAB8276939.1"/>
    <property type="molecule type" value="Genomic_DNA"/>
</dbReference>
<sequence length="534" mass="59128">MARSTSLETFLFEHQHDTTRHDTTRALPHIANMVMGSLKLWASSLLYATLLRECHAQQSDANIGSELGGKLSSGASIYFPGSDLFNNATARWSQWGKPNISVVVEVANKWDVAETVKYATKHDVPFIAINGGHGNIETLENVHQGIEIWMHKLNTVEISDDTATFGGGILSHQVIESLWAAGKQTVTGVCDCTGFLGPALGGGHGYLQGRHGLIADNFVSLEVVTADGKIRTVTRDGPESDLFWAMQGAGHNFGIVTSVTQKIYDVPNNGVWSFVKHTYTQDKLELLFQYLNILGWNGQRVDVMYWATISRDAEIDPVNPIIDIFVLQEGVETLDATVSRSLLNFAPVKTVTHSGPYVDISKWTEFNIGSRACDKGDEGPQIVRFPLNLKTYNLEALRRAFNAFAEETVAHPDFEHSNIMLEGYSNQGVQAVDPVSTAYAHRDDTILVSSVIIFEKATDRPAAEAFGDRIRDILHEGSGEPEKHVYVNYASGDEPLESMYGYEPWRQSKLSALKKKYDPENRFGFYAPIPAADW</sequence>
<dbReference type="InterPro" id="IPR050416">
    <property type="entry name" value="FAD-linked_Oxidoreductase"/>
</dbReference>
<dbReference type="PROSITE" id="PS51387">
    <property type="entry name" value="FAD_PCMH"/>
    <property type="match status" value="1"/>
</dbReference>
<evidence type="ECO:0000256" key="1">
    <source>
        <dbReference type="ARBA" id="ARBA00001974"/>
    </source>
</evidence>
<dbReference type="AlphaFoldDB" id="A0A5N6JF65"/>
<comment type="similarity">
    <text evidence="2">Belongs to the oxygen-dependent FAD-linked oxidoreductase family.</text>
</comment>
<dbReference type="GO" id="GO:0071949">
    <property type="term" value="F:FAD binding"/>
    <property type="evidence" value="ECO:0007669"/>
    <property type="project" value="InterPro"/>
</dbReference>
<accession>A0A5N6JF65</accession>
<keyword evidence="5" id="KW-0560">Oxidoreductase</keyword>
<dbReference type="PANTHER" id="PTHR42973">
    <property type="entry name" value="BINDING OXIDOREDUCTASE, PUTATIVE (AFU_ORTHOLOGUE AFUA_1G17690)-RELATED"/>
    <property type="match status" value="1"/>
</dbReference>
<name>A0A5N6JF65_9EURO</name>
<keyword evidence="4" id="KW-0274">FAD</keyword>
<dbReference type="InterPro" id="IPR016166">
    <property type="entry name" value="FAD-bd_PCMH"/>
</dbReference>
<dbReference type="InterPro" id="IPR016169">
    <property type="entry name" value="FAD-bd_PCMH_sub2"/>
</dbReference>
<dbReference type="PANTHER" id="PTHR42973:SF9">
    <property type="entry name" value="FAD-BINDING PCMH-TYPE DOMAIN-CONTAINING PROTEIN-RELATED"/>
    <property type="match status" value="1"/>
</dbReference>
<protein>
    <recommendedName>
        <fullName evidence="6">FAD-binding PCMH-type domain-containing protein</fullName>
    </recommendedName>
</protein>
<dbReference type="Pfam" id="PF08031">
    <property type="entry name" value="BBE"/>
    <property type="match status" value="1"/>
</dbReference>
<evidence type="ECO:0000256" key="5">
    <source>
        <dbReference type="ARBA" id="ARBA00023002"/>
    </source>
</evidence>
<dbReference type="InterPro" id="IPR036318">
    <property type="entry name" value="FAD-bd_PCMH-like_sf"/>
</dbReference>
<organism evidence="7 8">
    <name type="scientific">Aspergillus minisclerotigenes</name>
    <dbReference type="NCBI Taxonomy" id="656917"/>
    <lineage>
        <taxon>Eukaryota</taxon>
        <taxon>Fungi</taxon>
        <taxon>Dikarya</taxon>
        <taxon>Ascomycota</taxon>
        <taxon>Pezizomycotina</taxon>
        <taxon>Eurotiomycetes</taxon>
        <taxon>Eurotiomycetidae</taxon>
        <taxon>Eurotiales</taxon>
        <taxon>Aspergillaceae</taxon>
        <taxon>Aspergillus</taxon>
        <taxon>Aspergillus subgen. Circumdati</taxon>
    </lineage>
</organism>
<dbReference type="SUPFAM" id="SSF56176">
    <property type="entry name" value="FAD-binding/transporter-associated domain-like"/>
    <property type="match status" value="1"/>
</dbReference>
<feature type="domain" description="FAD-binding PCMH-type" evidence="6">
    <location>
        <begin position="96"/>
        <end position="266"/>
    </location>
</feature>
<dbReference type="InterPro" id="IPR012951">
    <property type="entry name" value="BBE"/>
</dbReference>
<keyword evidence="3" id="KW-0285">Flavoprotein</keyword>
<evidence type="ECO:0000313" key="8">
    <source>
        <dbReference type="Proteomes" id="UP000326289"/>
    </source>
</evidence>
<evidence type="ECO:0000256" key="3">
    <source>
        <dbReference type="ARBA" id="ARBA00022630"/>
    </source>
</evidence>
<gene>
    <name evidence="7" type="ORF">BDV30DRAFT_235182</name>
</gene>
<dbReference type="Gene3D" id="3.40.462.20">
    <property type="match status" value="1"/>
</dbReference>
<dbReference type="Gene3D" id="3.30.465.10">
    <property type="match status" value="1"/>
</dbReference>
<evidence type="ECO:0000256" key="2">
    <source>
        <dbReference type="ARBA" id="ARBA00005466"/>
    </source>
</evidence>
<evidence type="ECO:0000313" key="7">
    <source>
        <dbReference type="EMBL" id="KAB8276939.1"/>
    </source>
</evidence>
<keyword evidence="8" id="KW-1185">Reference proteome</keyword>
<dbReference type="Pfam" id="PF01565">
    <property type="entry name" value="FAD_binding_4"/>
    <property type="match status" value="1"/>
</dbReference>
<reference evidence="7 8" key="1">
    <citation type="submission" date="2019-04" db="EMBL/GenBank/DDBJ databases">
        <title>Fungal friends and foes A comparative genomics study of 23 Aspergillus species from section Flavi.</title>
        <authorList>
            <consortium name="DOE Joint Genome Institute"/>
            <person name="Kjaerbolling I."/>
            <person name="Vesth T.C."/>
            <person name="Frisvad J.C."/>
            <person name="Nybo J.L."/>
            <person name="Theobald S."/>
            <person name="Kildgaard S."/>
            <person name="Petersen T.I."/>
            <person name="Kuo A."/>
            <person name="Sato A."/>
            <person name="Lyhne E.K."/>
            <person name="Kogle M.E."/>
            <person name="Wiebenga A."/>
            <person name="Kun R.S."/>
            <person name="Lubbers R.J."/>
            <person name="Makela M.R."/>
            <person name="Barry K."/>
            <person name="Chovatia M."/>
            <person name="Clum A."/>
            <person name="Daum C."/>
            <person name="Haridas S."/>
            <person name="He G."/>
            <person name="LaButti K."/>
            <person name="Lipzen A."/>
            <person name="Mondo S."/>
            <person name="Pangilinan J."/>
            <person name="Riley R."/>
            <person name="Salamov A."/>
            <person name="Simmons B.A."/>
            <person name="Magnuson J.K."/>
            <person name="Henrissat B."/>
            <person name="Mortensen U.H."/>
            <person name="Larsen T.O."/>
            <person name="De vries R.P."/>
            <person name="Grigoriev I.V."/>
            <person name="Machida M."/>
            <person name="Baker S.E."/>
            <person name="Andersen M.R."/>
        </authorList>
    </citation>
    <scope>NUCLEOTIDE SEQUENCE [LARGE SCALE GENOMIC DNA]</scope>
    <source>
        <strain evidence="7 8">CBS 117635</strain>
    </source>
</reference>
<comment type="cofactor">
    <cofactor evidence="1">
        <name>FAD</name>
        <dbReference type="ChEBI" id="CHEBI:57692"/>
    </cofactor>
</comment>
<dbReference type="GO" id="GO:0016491">
    <property type="term" value="F:oxidoreductase activity"/>
    <property type="evidence" value="ECO:0007669"/>
    <property type="project" value="UniProtKB-KW"/>
</dbReference>
<evidence type="ECO:0000259" key="6">
    <source>
        <dbReference type="PROSITE" id="PS51387"/>
    </source>
</evidence>
<proteinExistence type="inferred from homology"/>
<dbReference type="Proteomes" id="UP000326289">
    <property type="component" value="Unassembled WGS sequence"/>
</dbReference>
<evidence type="ECO:0000256" key="4">
    <source>
        <dbReference type="ARBA" id="ARBA00022827"/>
    </source>
</evidence>
<dbReference type="InterPro" id="IPR006094">
    <property type="entry name" value="Oxid_FAD_bind_N"/>
</dbReference>